<reference evidence="1" key="1">
    <citation type="submission" date="2021-03" db="EMBL/GenBank/DDBJ databases">
        <authorList>
            <person name="Tagirdzhanova G."/>
        </authorList>
    </citation>
    <scope>NUCLEOTIDE SEQUENCE</scope>
</reference>
<dbReference type="PANTHER" id="PTHR42034">
    <property type="entry name" value="CHROMOSOME 7, WHOLE GENOME SHOTGUN SEQUENCE-RELATED"/>
    <property type="match status" value="1"/>
</dbReference>
<proteinExistence type="predicted"/>
<accession>A0A8H3IZV3</accession>
<dbReference type="Gene3D" id="3.30.559.10">
    <property type="entry name" value="Chloramphenicol acetyltransferase-like domain"/>
    <property type="match status" value="1"/>
</dbReference>
<dbReference type="PANTHER" id="PTHR42034:SF2">
    <property type="entry name" value="ACYL-COA-DEPENDENT ACYLTRANSFERASE MAC1"/>
    <property type="match status" value="1"/>
</dbReference>
<evidence type="ECO:0000313" key="2">
    <source>
        <dbReference type="Proteomes" id="UP000664203"/>
    </source>
</evidence>
<dbReference type="InterPro" id="IPR023213">
    <property type="entry name" value="CAT-like_dom_sf"/>
</dbReference>
<gene>
    <name evidence="1" type="ORF">ALECFALPRED_007372</name>
</gene>
<dbReference type="Proteomes" id="UP000664203">
    <property type="component" value="Unassembled WGS sequence"/>
</dbReference>
<comment type="caution">
    <text evidence="1">The sequence shown here is derived from an EMBL/GenBank/DDBJ whole genome shotgun (WGS) entry which is preliminary data.</text>
</comment>
<sequence length="433" mass="48639">MPHSPSDLENLGYTWVKSNNGSHAMVRQLSHLERMFAIFNQHMYGSNCPFLGANISLQRRDHSLESEPLNILQLQTRAIQAFCQTRWKYPTVAARIVDGDKASYGVESRERVEKWAERTVVTVCQEGGWLALRERLSRESPLPTPDGDCCLFYLIVRPDASVQPELGEFDILMHTHHSLTDGSGIRVILNEFLQRLADPLPNSAIIWGEETQRLLPASVLLGKIEETESGIATVMSSAPGERSETLNKVNHQQYIILYSVMWLTHDSSSKPMVGLPVYRPNILGLMPEHRGTLLVSHTFEDPNFLPRLLAIGRKQGVKLTGILHAAMLKAVYESSDIKPDPEDVYHSGSPMDLRNGHLMSEYCDRTIYVNSAVAIQMMHVPCNLFQTEQGNEDGLWKAAACISNQWETIRKKKGLAKEVDSDAKILIEAVANR</sequence>
<name>A0A8H3IZV3_9LECA</name>
<dbReference type="AlphaFoldDB" id="A0A8H3IZV3"/>
<organism evidence="1 2">
    <name type="scientific">Alectoria fallacina</name>
    <dbReference type="NCBI Taxonomy" id="1903189"/>
    <lineage>
        <taxon>Eukaryota</taxon>
        <taxon>Fungi</taxon>
        <taxon>Dikarya</taxon>
        <taxon>Ascomycota</taxon>
        <taxon>Pezizomycotina</taxon>
        <taxon>Lecanoromycetes</taxon>
        <taxon>OSLEUM clade</taxon>
        <taxon>Lecanoromycetidae</taxon>
        <taxon>Lecanorales</taxon>
        <taxon>Lecanorineae</taxon>
        <taxon>Parmeliaceae</taxon>
        <taxon>Alectoria</taxon>
    </lineage>
</organism>
<protein>
    <submittedName>
        <fullName evidence="1">Uncharacterized protein</fullName>
    </submittedName>
</protein>
<dbReference type="OrthoDB" id="2548233at2759"/>
<keyword evidence="2" id="KW-1185">Reference proteome</keyword>
<dbReference type="EMBL" id="CAJPDR010000482">
    <property type="protein sequence ID" value="CAF9937700.1"/>
    <property type="molecule type" value="Genomic_DNA"/>
</dbReference>
<evidence type="ECO:0000313" key="1">
    <source>
        <dbReference type="EMBL" id="CAF9937700.1"/>
    </source>
</evidence>